<proteinExistence type="predicted"/>
<protein>
    <submittedName>
        <fullName evidence="2">Disulfide bond corrector protein DsbC</fullName>
    </submittedName>
</protein>
<gene>
    <name evidence="2" type="ORF">CLV99_4087</name>
</gene>
<name>A0A4R6W8W3_9SPHI</name>
<dbReference type="PANTHER" id="PTHR32234:SF0">
    <property type="entry name" value="THIOL:DISULFIDE INTERCHANGE PROTEIN DSBD"/>
    <property type="match status" value="1"/>
</dbReference>
<sequence length="168" mass="18969">MPLKIVIESNTSYRRIRFIMKKVSLLIAAVLMTVTCALAQIHQPVKWSVAHKKLNKNEAVVYVKATIQNGWNIYSQNVADGGPIPTSFKFETSKDYTLNGKTAEPTAKTKYEEVFKMNVPYFTNEVVFQQKVKLNKGTATVKGTVEWQACDKSQCLPPDEYNFAVTVK</sequence>
<dbReference type="PANTHER" id="PTHR32234">
    <property type="entry name" value="THIOL:DISULFIDE INTERCHANGE PROTEIN DSBD"/>
    <property type="match status" value="1"/>
</dbReference>
<evidence type="ECO:0000313" key="3">
    <source>
        <dbReference type="Proteomes" id="UP000295292"/>
    </source>
</evidence>
<evidence type="ECO:0000313" key="2">
    <source>
        <dbReference type="EMBL" id="TDQ75482.1"/>
    </source>
</evidence>
<dbReference type="Gene3D" id="2.60.40.1250">
    <property type="entry name" value="Thiol:disulfide interchange protein DsbD, N-terminal domain"/>
    <property type="match status" value="1"/>
</dbReference>
<dbReference type="Proteomes" id="UP000295292">
    <property type="component" value="Unassembled WGS sequence"/>
</dbReference>
<reference evidence="2 3" key="1">
    <citation type="submission" date="2019-03" db="EMBL/GenBank/DDBJ databases">
        <title>Genomic Encyclopedia of Archaeal and Bacterial Type Strains, Phase II (KMG-II): from individual species to whole genera.</title>
        <authorList>
            <person name="Goeker M."/>
        </authorList>
    </citation>
    <scope>NUCLEOTIDE SEQUENCE [LARGE SCALE GENOMIC DNA]</scope>
    <source>
        <strain evidence="2 3">DSM 28353</strain>
    </source>
</reference>
<dbReference type="InterPro" id="IPR028250">
    <property type="entry name" value="DsbDN"/>
</dbReference>
<comment type="caution">
    <text evidence="2">The sequence shown here is derived from an EMBL/GenBank/DDBJ whole genome shotgun (WGS) entry which is preliminary data.</text>
</comment>
<organism evidence="2 3">
    <name type="scientific">Sphingobacterium yanglingense</name>
    <dbReference type="NCBI Taxonomy" id="1437280"/>
    <lineage>
        <taxon>Bacteria</taxon>
        <taxon>Pseudomonadati</taxon>
        <taxon>Bacteroidota</taxon>
        <taxon>Sphingobacteriia</taxon>
        <taxon>Sphingobacteriales</taxon>
        <taxon>Sphingobacteriaceae</taxon>
        <taxon>Sphingobacterium</taxon>
    </lineage>
</organism>
<dbReference type="GO" id="GO:0045454">
    <property type="term" value="P:cell redox homeostasis"/>
    <property type="evidence" value="ECO:0007669"/>
    <property type="project" value="TreeGrafter"/>
</dbReference>
<dbReference type="EMBL" id="SNYV01000017">
    <property type="protein sequence ID" value="TDQ75482.1"/>
    <property type="molecule type" value="Genomic_DNA"/>
</dbReference>
<dbReference type="AlphaFoldDB" id="A0A4R6W8W3"/>
<dbReference type="Pfam" id="PF11412">
    <property type="entry name" value="DsbD_N"/>
    <property type="match status" value="1"/>
</dbReference>
<dbReference type="InterPro" id="IPR036929">
    <property type="entry name" value="DsbDN_sf"/>
</dbReference>
<accession>A0A4R6W8W3</accession>
<dbReference type="GO" id="GO:0015035">
    <property type="term" value="F:protein-disulfide reductase activity"/>
    <property type="evidence" value="ECO:0007669"/>
    <property type="project" value="TreeGrafter"/>
</dbReference>
<feature type="domain" description="Thiol:disulfide interchange protein DsbD N-terminal" evidence="1">
    <location>
        <begin position="54"/>
        <end position="163"/>
    </location>
</feature>
<keyword evidence="3" id="KW-1185">Reference proteome</keyword>
<evidence type="ECO:0000259" key="1">
    <source>
        <dbReference type="Pfam" id="PF11412"/>
    </source>
</evidence>